<dbReference type="InterPro" id="IPR017871">
    <property type="entry name" value="ABC_transporter-like_CS"/>
</dbReference>
<dbReference type="InterPro" id="IPR050683">
    <property type="entry name" value="Bact_Polysacc_Export_ATP-bd"/>
</dbReference>
<dbReference type="Gene3D" id="3.40.50.300">
    <property type="entry name" value="P-loop containing nucleotide triphosphate hydrolases"/>
    <property type="match status" value="1"/>
</dbReference>
<proteinExistence type="inferred from homology"/>
<feature type="domain" description="ABC transporter" evidence="5">
    <location>
        <begin position="2"/>
        <end position="217"/>
    </location>
</feature>
<organism evidence="6 7">
    <name type="scientific">Ancylobacter defluvii</name>
    <dbReference type="NCBI Taxonomy" id="1282440"/>
    <lineage>
        <taxon>Bacteria</taxon>
        <taxon>Pseudomonadati</taxon>
        <taxon>Pseudomonadota</taxon>
        <taxon>Alphaproteobacteria</taxon>
        <taxon>Hyphomicrobiales</taxon>
        <taxon>Xanthobacteraceae</taxon>
        <taxon>Ancylobacter</taxon>
    </lineage>
</organism>
<comment type="caution">
    <text evidence="6">The sequence shown here is derived from an EMBL/GenBank/DDBJ whole genome shotgun (WGS) entry which is preliminary data.</text>
</comment>
<dbReference type="AlphaFoldDB" id="A0A9W6N9Y8"/>
<dbReference type="GO" id="GO:0016020">
    <property type="term" value="C:membrane"/>
    <property type="evidence" value="ECO:0007669"/>
    <property type="project" value="InterPro"/>
</dbReference>
<dbReference type="InterPro" id="IPR027417">
    <property type="entry name" value="P-loop_NTPase"/>
</dbReference>
<keyword evidence="7" id="KW-1185">Reference proteome</keyword>
<dbReference type="PANTHER" id="PTHR46743">
    <property type="entry name" value="TEICHOIC ACIDS EXPORT ATP-BINDING PROTEIN TAGH"/>
    <property type="match status" value="1"/>
</dbReference>
<accession>A0A9W6N9Y8</accession>
<dbReference type="Proteomes" id="UP001143330">
    <property type="component" value="Unassembled WGS sequence"/>
</dbReference>
<dbReference type="CDD" id="cd03220">
    <property type="entry name" value="ABC_KpsT_Wzt"/>
    <property type="match status" value="1"/>
</dbReference>
<evidence type="ECO:0000313" key="6">
    <source>
        <dbReference type="EMBL" id="GLK83919.1"/>
    </source>
</evidence>
<evidence type="ECO:0000259" key="5">
    <source>
        <dbReference type="PROSITE" id="PS50893"/>
    </source>
</evidence>
<name>A0A9W6N9Y8_9HYPH</name>
<dbReference type="InterPro" id="IPR003439">
    <property type="entry name" value="ABC_transporter-like_ATP-bd"/>
</dbReference>
<dbReference type="Pfam" id="PF00005">
    <property type="entry name" value="ABC_tran"/>
    <property type="match status" value="1"/>
</dbReference>
<dbReference type="PROSITE" id="PS50893">
    <property type="entry name" value="ABC_TRANSPORTER_2"/>
    <property type="match status" value="1"/>
</dbReference>
<keyword evidence="2" id="KW-0813">Transport</keyword>
<sequence>MVIVDHVTKYYMVNFRKKMVLDDVSVAFNPSRSYGLLGQNGAGKSTFLRLVAGAEEPNKGRIWRNTRISWPLGFSGSFHPKMTGRENAIFLARVYGANIKQTLDFVYDFAELGPDIDAPVGTYSSGMSSRLAFAVSMAVEFDVYLVDETTAVGDARFQQRCAAAFAERRARSGLIMVSHSVSTIKEYCDTGMILANGKLLIFDDLNEAIERYRQMMM</sequence>
<keyword evidence="3" id="KW-0547">Nucleotide-binding</keyword>
<evidence type="ECO:0000256" key="3">
    <source>
        <dbReference type="ARBA" id="ARBA00022741"/>
    </source>
</evidence>
<keyword evidence="4 6" id="KW-0067">ATP-binding</keyword>
<dbReference type="GO" id="GO:0016887">
    <property type="term" value="F:ATP hydrolysis activity"/>
    <property type="evidence" value="ECO:0007669"/>
    <property type="project" value="InterPro"/>
</dbReference>
<dbReference type="SUPFAM" id="SSF52540">
    <property type="entry name" value="P-loop containing nucleoside triphosphate hydrolases"/>
    <property type="match status" value="1"/>
</dbReference>
<dbReference type="SMART" id="SM00382">
    <property type="entry name" value="AAA"/>
    <property type="match status" value="1"/>
</dbReference>
<reference evidence="6" key="2">
    <citation type="submission" date="2023-01" db="EMBL/GenBank/DDBJ databases">
        <authorList>
            <person name="Sun Q."/>
            <person name="Evtushenko L."/>
        </authorList>
    </citation>
    <scope>NUCLEOTIDE SEQUENCE</scope>
    <source>
        <strain evidence="6">VKM B-2789</strain>
    </source>
</reference>
<evidence type="ECO:0000313" key="7">
    <source>
        <dbReference type="Proteomes" id="UP001143330"/>
    </source>
</evidence>
<dbReference type="EMBL" id="BSFM01000011">
    <property type="protein sequence ID" value="GLK83919.1"/>
    <property type="molecule type" value="Genomic_DNA"/>
</dbReference>
<reference evidence="6" key="1">
    <citation type="journal article" date="2014" name="Int. J. Syst. Evol. Microbiol.">
        <title>Complete genome sequence of Corynebacterium casei LMG S-19264T (=DSM 44701T), isolated from a smear-ripened cheese.</title>
        <authorList>
            <consortium name="US DOE Joint Genome Institute (JGI-PGF)"/>
            <person name="Walter F."/>
            <person name="Albersmeier A."/>
            <person name="Kalinowski J."/>
            <person name="Ruckert C."/>
        </authorList>
    </citation>
    <scope>NUCLEOTIDE SEQUENCE</scope>
    <source>
        <strain evidence="6">VKM B-2789</strain>
    </source>
</reference>
<dbReference type="PANTHER" id="PTHR46743:SF2">
    <property type="entry name" value="TEICHOIC ACIDS EXPORT ATP-BINDING PROTEIN TAGH"/>
    <property type="match status" value="1"/>
</dbReference>
<evidence type="ECO:0000256" key="4">
    <source>
        <dbReference type="ARBA" id="ARBA00022840"/>
    </source>
</evidence>
<dbReference type="GO" id="GO:0140359">
    <property type="term" value="F:ABC-type transporter activity"/>
    <property type="evidence" value="ECO:0007669"/>
    <property type="project" value="InterPro"/>
</dbReference>
<protein>
    <submittedName>
        <fullName evidence="6">ATP-binding protein</fullName>
    </submittedName>
</protein>
<evidence type="ECO:0000256" key="1">
    <source>
        <dbReference type="ARBA" id="ARBA00005417"/>
    </source>
</evidence>
<dbReference type="InterPro" id="IPR003593">
    <property type="entry name" value="AAA+_ATPase"/>
</dbReference>
<dbReference type="PROSITE" id="PS00211">
    <property type="entry name" value="ABC_TRANSPORTER_1"/>
    <property type="match status" value="1"/>
</dbReference>
<evidence type="ECO:0000256" key="2">
    <source>
        <dbReference type="ARBA" id="ARBA00022448"/>
    </source>
</evidence>
<gene>
    <name evidence="6" type="primary">rkpS</name>
    <name evidence="6" type="ORF">GCM10017653_19890</name>
</gene>
<dbReference type="InterPro" id="IPR015860">
    <property type="entry name" value="ABC_transpr_TagH-like"/>
</dbReference>
<dbReference type="RefSeq" id="WP_213364116.1">
    <property type="nucleotide sequence ID" value="NZ_BSFM01000011.1"/>
</dbReference>
<comment type="similarity">
    <text evidence="1">Belongs to the ABC transporter superfamily.</text>
</comment>
<dbReference type="GO" id="GO:0005524">
    <property type="term" value="F:ATP binding"/>
    <property type="evidence" value="ECO:0007669"/>
    <property type="project" value="UniProtKB-KW"/>
</dbReference>